<gene>
    <name evidence="2" type="ORF">UV8b_01556</name>
</gene>
<dbReference type="Proteomes" id="UP000027002">
    <property type="component" value="Chromosome 1"/>
</dbReference>
<feature type="region of interest" description="Disordered" evidence="1">
    <location>
        <begin position="1"/>
        <end position="53"/>
    </location>
</feature>
<proteinExistence type="predicted"/>
<dbReference type="EMBL" id="CP072753">
    <property type="protein sequence ID" value="QUC17315.1"/>
    <property type="molecule type" value="Genomic_DNA"/>
</dbReference>
<feature type="region of interest" description="Disordered" evidence="1">
    <location>
        <begin position="276"/>
        <end position="300"/>
    </location>
</feature>
<keyword evidence="3" id="KW-1185">Reference proteome</keyword>
<dbReference type="OrthoDB" id="5286775at2759"/>
<sequence length="386" mass="43048">MGSTPRTRRKTPAPNAPASNTGSNTGSNNTKAIKVKQEEEEEEEGKRTKTSPVAALDAGYESDAPIVIDSDTSLELQREKESYPGASTWAEDEEHLFEILFQRGERPILPGHWDVDFRGIPVVDTVFQTDNDGLPPVVYARSGKDFQATTALLRLIDLTSSVRTTVQSGLRDKAPLVIKRSLDRYLAWAAEDGGFSGLRIVPNIFTAVLDPQLSEQDITAAMQRRMRALATMQREFLKVDRDETFWAVNHVALTRDNASAALLDKYLLDMGADKDQQDQKPMMLDRQEEEAGPAADQDGPAYRRVPPVVYGLFVLRSSVFLLTVDSAKGDTAYVSFHVDVHFMDRHQSVWNALTVAIPVCLARDQLVERLDEFEEWPVEHEGESDG</sequence>
<organism evidence="2 3">
    <name type="scientific">Ustilaginoidea virens</name>
    <name type="common">Rice false smut fungus</name>
    <name type="synonym">Villosiclava virens</name>
    <dbReference type="NCBI Taxonomy" id="1159556"/>
    <lineage>
        <taxon>Eukaryota</taxon>
        <taxon>Fungi</taxon>
        <taxon>Dikarya</taxon>
        <taxon>Ascomycota</taxon>
        <taxon>Pezizomycotina</taxon>
        <taxon>Sordariomycetes</taxon>
        <taxon>Hypocreomycetidae</taxon>
        <taxon>Hypocreales</taxon>
        <taxon>Clavicipitaceae</taxon>
        <taxon>Ustilaginoidea</taxon>
    </lineage>
</organism>
<protein>
    <submittedName>
        <fullName evidence="2">Uncharacterized protein</fullName>
    </submittedName>
</protein>
<evidence type="ECO:0000256" key="1">
    <source>
        <dbReference type="SAM" id="MobiDB-lite"/>
    </source>
</evidence>
<accession>A0A8E5HKV0</accession>
<name>A0A8E5HKV0_USTVR</name>
<dbReference type="RefSeq" id="XP_042994988.1">
    <property type="nucleotide sequence ID" value="XM_043139054.1"/>
</dbReference>
<dbReference type="KEGG" id="uvi:66062334"/>
<feature type="compositionally biased region" description="Low complexity" evidence="1">
    <location>
        <begin position="19"/>
        <end position="30"/>
    </location>
</feature>
<evidence type="ECO:0000313" key="2">
    <source>
        <dbReference type="EMBL" id="QUC17315.1"/>
    </source>
</evidence>
<dbReference type="AlphaFoldDB" id="A0A8E5HKV0"/>
<reference evidence="2" key="1">
    <citation type="submission" date="2020-03" db="EMBL/GenBank/DDBJ databases">
        <title>A mixture of massive structural variations and highly conserved coding sequences in Ustilaginoidea virens genome.</title>
        <authorList>
            <person name="Zhang K."/>
            <person name="Zhao Z."/>
            <person name="Zhang Z."/>
            <person name="Li Y."/>
            <person name="Hsiang T."/>
            <person name="Sun W."/>
        </authorList>
    </citation>
    <scope>NUCLEOTIDE SEQUENCE</scope>
    <source>
        <strain evidence="2">UV-8b</strain>
    </source>
</reference>
<feature type="compositionally biased region" description="Basic and acidic residues" evidence="1">
    <location>
        <begin position="276"/>
        <end position="286"/>
    </location>
</feature>
<dbReference type="GeneID" id="66062334"/>
<evidence type="ECO:0000313" key="3">
    <source>
        <dbReference type="Proteomes" id="UP000027002"/>
    </source>
</evidence>
<feature type="compositionally biased region" description="Basic residues" evidence="1">
    <location>
        <begin position="1"/>
        <end position="11"/>
    </location>
</feature>